<evidence type="ECO:0000256" key="5">
    <source>
        <dbReference type="ARBA" id="ARBA00022801"/>
    </source>
</evidence>
<evidence type="ECO:0000259" key="8">
    <source>
        <dbReference type="SMART" id="SM00849"/>
    </source>
</evidence>
<dbReference type="RefSeq" id="WP_208146106.1">
    <property type="nucleotide sequence ID" value="NZ_JAGETV010000001.1"/>
</dbReference>
<comment type="caution">
    <text evidence="9">The sequence shown here is derived from an EMBL/GenBank/DDBJ whole genome shotgun (WGS) entry which is preliminary data.</text>
</comment>
<evidence type="ECO:0000313" key="10">
    <source>
        <dbReference type="Proteomes" id="UP000664835"/>
    </source>
</evidence>
<dbReference type="PANTHER" id="PTHR43705">
    <property type="entry name" value="HYDROXYACYLGLUTATHIONE HYDROLASE"/>
    <property type="match status" value="1"/>
</dbReference>
<dbReference type="InterPro" id="IPR032282">
    <property type="entry name" value="HAGH_C"/>
</dbReference>
<feature type="binding site" evidence="7">
    <location>
        <position position="60"/>
    </location>
    <ligand>
        <name>Zn(2+)</name>
        <dbReference type="ChEBI" id="CHEBI:29105"/>
        <label>1</label>
    </ligand>
</feature>
<name>A0ABS3Q1K2_9GAMM</name>
<feature type="binding site" evidence="7">
    <location>
        <position position="116"/>
    </location>
    <ligand>
        <name>Zn(2+)</name>
        <dbReference type="ChEBI" id="CHEBI:29105"/>
        <label>1</label>
    </ligand>
</feature>
<comment type="catalytic activity">
    <reaction evidence="1 7">
        <text>an S-(2-hydroxyacyl)glutathione + H2O = a 2-hydroxy carboxylate + glutathione + H(+)</text>
        <dbReference type="Rhea" id="RHEA:21864"/>
        <dbReference type="ChEBI" id="CHEBI:15377"/>
        <dbReference type="ChEBI" id="CHEBI:15378"/>
        <dbReference type="ChEBI" id="CHEBI:57925"/>
        <dbReference type="ChEBI" id="CHEBI:58896"/>
        <dbReference type="ChEBI" id="CHEBI:71261"/>
        <dbReference type="EC" id="3.1.2.6"/>
    </reaction>
</comment>
<feature type="binding site" evidence="7">
    <location>
        <position position="133"/>
    </location>
    <ligand>
        <name>Zn(2+)</name>
        <dbReference type="ChEBI" id="CHEBI:29105"/>
        <label>2</label>
    </ligand>
</feature>
<dbReference type="PIRSF" id="PIRSF005457">
    <property type="entry name" value="Glx"/>
    <property type="match status" value="1"/>
</dbReference>
<dbReference type="GO" id="GO:0004416">
    <property type="term" value="F:hydroxyacylglutathione hydrolase activity"/>
    <property type="evidence" value="ECO:0007669"/>
    <property type="project" value="UniProtKB-EC"/>
</dbReference>
<evidence type="ECO:0000256" key="2">
    <source>
        <dbReference type="ARBA" id="ARBA00004963"/>
    </source>
</evidence>
<proteinExistence type="inferred from homology"/>
<dbReference type="HAMAP" id="MF_01374">
    <property type="entry name" value="Glyoxalase_2"/>
    <property type="match status" value="1"/>
</dbReference>
<evidence type="ECO:0000256" key="1">
    <source>
        <dbReference type="ARBA" id="ARBA00001623"/>
    </source>
</evidence>
<keyword evidence="6 7" id="KW-0862">Zinc</keyword>
<dbReference type="SMART" id="SM00849">
    <property type="entry name" value="Lactamase_B"/>
    <property type="match status" value="1"/>
</dbReference>
<comment type="cofactor">
    <cofactor evidence="7">
        <name>Zn(2+)</name>
        <dbReference type="ChEBI" id="CHEBI:29105"/>
    </cofactor>
    <text evidence="7">Binds 2 Zn(2+) ions per subunit.</text>
</comment>
<dbReference type="PANTHER" id="PTHR43705:SF1">
    <property type="entry name" value="HYDROXYACYLGLUTATHIONE HYDROLASE GLOB"/>
    <property type="match status" value="1"/>
</dbReference>
<dbReference type="Pfam" id="PF00753">
    <property type="entry name" value="Lactamase_B"/>
    <property type="match status" value="1"/>
</dbReference>
<accession>A0ABS3Q1K2</accession>
<dbReference type="CDD" id="cd07723">
    <property type="entry name" value="hydroxyacylglutathione_hydrolase_MBL-fold"/>
    <property type="match status" value="1"/>
</dbReference>
<dbReference type="SUPFAM" id="SSF56281">
    <property type="entry name" value="Metallo-hydrolase/oxidoreductase"/>
    <property type="match status" value="1"/>
</dbReference>
<keyword evidence="10" id="KW-1185">Reference proteome</keyword>
<dbReference type="NCBIfam" id="TIGR03413">
    <property type="entry name" value="GSH_gloB"/>
    <property type="match status" value="1"/>
</dbReference>
<organism evidence="9 10">
    <name type="scientific">Thiomicrorhabdus marina</name>
    <dbReference type="NCBI Taxonomy" id="2818442"/>
    <lineage>
        <taxon>Bacteria</taxon>
        <taxon>Pseudomonadati</taxon>
        <taxon>Pseudomonadota</taxon>
        <taxon>Gammaproteobacteria</taxon>
        <taxon>Thiotrichales</taxon>
        <taxon>Piscirickettsiaceae</taxon>
        <taxon>Thiomicrorhabdus</taxon>
    </lineage>
</organism>
<feature type="binding site" evidence="7">
    <location>
        <position position="58"/>
    </location>
    <ligand>
        <name>Zn(2+)</name>
        <dbReference type="ChEBI" id="CHEBI:29105"/>
        <label>1</label>
    </ligand>
</feature>
<feature type="domain" description="Metallo-beta-lactamase" evidence="8">
    <location>
        <begin position="15"/>
        <end position="171"/>
    </location>
</feature>
<dbReference type="InterPro" id="IPR035680">
    <property type="entry name" value="Clx_II_MBL"/>
</dbReference>
<evidence type="ECO:0000256" key="3">
    <source>
        <dbReference type="ARBA" id="ARBA00006759"/>
    </source>
</evidence>
<dbReference type="InterPro" id="IPR001279">
    <property type="entry name" value="Metallo-B-lactamas"/>
</dbReference>
<evidence type="ECO:0000256" key="4">
    <source>
        <dbReference type="ARBA" id="ARBA00022723"/>
    </source>
</evidence>
<dbReference type="Gene3D" id="3.60.15.10">
    <property type="entry name" value="Ribonuclease Z/Hydroxyacylglutathione hydrolase-like"/>
    <property type="match status" value="1"/>
</dbReference>
<sequence>MIKIVGIPALVGTYDNYIWVLFDEHTAKAWVVDPGESQQVIDFLQQHNLDLAAILVTHRHFDHIDGIAALKQNFANCTVYGPELTPFNLIDKRLREGDQVTLSGDLSFQVLETPGHTEDHISYYNDHLLFCADTLFTGGCGRILGGTAEQFADSIIKLRNLSDDLLFYCAHEYTADNLAFAAYVDPGNPVLQQRLKETVINYPALHDGKVGTLGLEKQINPFMRFDMEPLKSQLLAKGSAETPAQLFATLRTWKDHVDQGVENIN</sequence>
<comment type="similarity">
    <text evidence="3 7">Belongs to the metallo-beta-lactamase superfamily. Glyoxalase II family.</text>
</comment>
<feature type="binding site" evidence="7">
    <location>
        <position position="63"/>
    </location>
    <ligand>
        <name>Zn(2+)</name>
        <dbReference type="ChEBI" id="CHEBI:29105"/>
        <label>2</label>
    </ligand>
</feature>
<keyword evidence="4 7" id="KW-0479">Metal-binding</keyword>
<reference evidence="9 10" key="1">
    <citation type="submission" date="2021-03" db="EMBL/GenBank/DDBJ databases">
        <title>Thiomicrorhabdus sp.nov.,novel sulfur-oxidizing bacteria isolated from coastal sediment.</title>
        <authorList>
            <person name="Liu X."/>
        </authorList>
    </citation>
    <scope>NUCLEOTIDE SEQUENCE [LARGE SCALE GENOMIC DNA]</scope>
    <source>
        <strain evidence="9 10">6S2-11</strain>
    </source>
</reference>
<evidence type="ECO:0000256" key="6">
    <source>
        <dbReference type="ARBA" id="ARBA00022833"/>
    </source>
</evidence>
<comment type="function">
    <text evidence="7">Thiolesterase that catalyzes the hydrolysis of S-D-lactoyl-glutathione to form glutathione and D-lactic acid.</text>
</comment>
<keyword evidence="5 7" id="KW-0378">Hydrolase</keyword>
<dbReference type="Pfam" id="PF16123">
    <property type="entry name" value="HAGH_C"/>
    <property type="match status" value="1"/>
</dbReference>
<evidence type="ECO:0000256" key="7">
    <source>
        <dbReference type="HAMAP-Rule" id="MF_01374"/>
    </source>
</evidence>
<dbReference type="InterPro" id="IPR036866">
    <property type="entry name" value="RibonucZ/Hydroxyglut_hydro"/>
</dbReference>
<gene>
    <name evidence="7 9" type="primary">gloB</name>
    <name evidence="9" type="ORF">J3998_00305</name>
</gene>
<dbReference type="InterPro" id="IPR050110">
    <property type="entry name" value="Glyoxalase_II_hydrolase"/>
</dbReference>
<feature type="binding site" evidence="7">
    <location>
        <position position="62"/>
    </location>
    <ligand>
        <name>Zn(2+)</name>
        <dbReference type="ChEBI" id="CHEBI:29105"/>
        <label>2</label>
    </ligand>
</feature>
<dbReference type="InterPro" id="IPR017782">
    <property type="entry name" value="Hydroxyacylglutathione_Hdrlase"/>
</dbReference>
<feature type="binding site" evidence="7">
    <location>
        <position position="133"/>
    </location>
    <ligand>
        <name>Zn(2+)</name>
        <dbReference type="ChEBI" id="CHEBI:29105"/>
        <label>1</label>
    </ligand>
</feature>
<dbReference type="Proteomes" id="UP000664835">
    <property type="component" value="Unassembled WGS sequence"/>
</dbReference>
<protein>
    <recommendedName>
        <fullName evidence="7">Hydroxyacylglutathione hydrolase</fullName>
        <ecNumber evidence="7">3.1.2.6</ecNumber>
    </recommendedName>
    <alternativeName>
        <fullName evidence="7">Glyoxalase II</fullName>
        <shortName evidence="7">Glx II</shortName>
    </alternativeName>
</protein>
<evidence type="ECO:0000313" key="9">
    <source>
        <dbReference type="EMBL" id="MBO1926003.1"/>
    </source>
</evidence>
<dbReference type="EMBL" id="JAGETV010000001">
    <property type="protein sequence ID" value="MBO1926003.1"/>
    <property type="molecule type" value="Genomic_DNA"/>
</dbReference>
<dbReference type="EC" id="3.1.2.6" evidence="7"/>
<feature type="binding site" evidence="7">
    <location>
        <position position="171"/>
    </location>
    <ligand>
        <name>Zn(2+)</name>
        <dbReference type="ChEBI" id="CHEBI:29105"/>
        <label>2</label>
    </ligand>
</feature>
<comment type="pathway">
    <text evidence="2 7">Secondary metabolite metabolism; methylglyoxal degradation; (R)-lactate from methylglyoxal: step 2/2.</text>
</comment>
<comment type="subunit">
    <text evidence="7">Monomer.</text>
</comment>